<evidence type="ECO:0000313" key="2">
    <source>
        <dbReference type="EMBL" id="KAH7445115.1"/>
    </source>
</evidence>
<dbReference type="PANTHER" id="PTHR33083:SF123">
    <property type="entry name" value="EXPRESSED PROTEIN"/>
    <property type="match status" value="1"/>
</dbReference>
<dbReference type="OrthoDB" id="684536at2759"/>
<dbReference type="InterPro" id="IPR007608">
    <property type="entry name" value="Senescence_reg_S40"/>
</dbReference>
<dbReference type="EMBL" id="CM035407">
    <property type="protein sequence ID" value="KAH7445115.1"/>
    <property type="molecule type" value="Genomic_DNA"/>
</dbReference>
<organism evidence="2 3">
    <name type="scientific">Ceratopteris richardii</name>
    <name type="common">Triangle waterfern</name>
    <dbReference type="NCBI Taxonomy" id="49495"/>
    <lineage>
        <taxon>Eukaryota</taxon>
        <taxon>Viridiplantae</taxon>
        <taxon>Streptophyta</taxon>
        <taxon>Embryophyta</taxon>
        <taxon>Tracheophyta</taxon>
        <taxon>Polypodiopsida</taxon>
        <taxon>Polypodiidae</taxon>
        <taxon>Polypodiales</taxon>
        <taxon>Pteridineae</taxon>
        <taxon>Pteridaceae</taxon>
        <taxon>Parkerioideae</taxon>
        <taxon>Ceratopteris</taxon>
    </lineage>
</organism>
<gene>
    <name evidence="2" type="ORF">KP509_02G107400</name>
</gene>
<evidence type="ECO:0000313" key="3">
    <source>
        <dbReference type="Proteomes" id="UP000825935"/>
    </source>
</evidence>
<reference evidence="2" key="1">
    <citation type="submission" date="2021-08" db="EMBL/GenBank/DDBJ databases">
        <title>WGS assembly of Ceratopteris richardii.</title>
        <authorList>
            <person name="Marchant D.B."/>
            <person name="Chen G."/>
            <person name="Jenkins J."/>
            <person name="Shu S."/>
            <person name="Leebens-Mack J."/>
            <person name="Grimwood J."/>
            <person name="Schmutz J."/>
            <person name="Soltis P."/>
            <person name="Soltis D."/>
            <person name="Chen Z.-H."/>
        </authorList>
    </citation>
    <scope>NUCLEOTIDE SEQUENCE</scope>
    <source>
        <strain evidence="2">Whitten #5841</strain>
        <tissue evidence="2">Leaf</tissue>
    </source>
</reference>
<sequence>MRISECKRSMMGIQGKPARGSVHGMVIPYGFRTSNPISVPFSFSANGRPESWNRLLDTDDNEERLPPHTILAIQNLRRQLTNFSVVEGVGRTLKGRDACKMRDAVWNQIGFPG</sequence>
<evidence type="ECO:0000256" key="1">
    <source>
        <dbReference type="ARBA" id="ARBA00034773"/>
    </source>
</evidence>
<comment type="similarity">
    <text evidence="1">Belongs to the senescence regulator S40 family.</text>
</comment>
<dbReference type="Pfam" id="PF04520">
    <property type="entry name" value="Senescence_reg"/>
    <property type="match status" value="1"/>
</dbReference>
<dbReference type="Proteomes" id="UP000825935">
    <property type="component" value="Chromosome 2"/>
</dbReference>
<name>A0A8T2VHP6_CERRI</name>
<accession>A0A8T2VHP6</accession>
<proteinExistence type="inferred from homology"/>
<comment type="caution">
    <text evidence="2">The sequence shown here is derived from an EMBL/GenBank/DDBJ whole genome shotgun (WGS) entry which is preliminary data.</text>
</comment>
<dbReference type="PANTHER" id="PTHR33083">
    <property type="entry name" value="EXPRESSED PROTEIN"/>
    <property type="match status" value="1"/>
</dbReference>
<keyword evidence="3" id="KW-1185">Reference proteome</keyword>
<dbReference type="GO" id="GO:0010150">
    <property type="term" value="P:leaf senescence"/>
    <property type="evidence" value="ECO:0007669"/>
    <property type="project" value="UniProtKB-ARBA"/>
</dbReference>
<dbReference type="AlphaFoldDB" id="A0A8T2VHP6"/>
<protein>
    <submittedName>
        <fullName evidence="2">Uncharacterized protein</fullName>
    </submittedName>
</protein>